<dbReference type="EMBL" id="LAZR01038589">
    <property type="protein sequence ID" value="KKL19164.1"/>
    <property type="molecule type" value="Genomic_DNA"/>
</dbReference>
<organism evidence="1">
    <name type="scientific">marine sediment metagenome</name>
    <dbReference type="NCBI Taxonomy" id="412755"/>
    <lineage>
        <taxon>unclassified sequences</taxon>
        <taxon>metagenomes</taxon>
        <taxon>ecological metagenomes</taxon>
    </lineage>
</organism>
<comment type="caution">
    <text evidence="1">The sequence shown here is derived from an EMBL/GenBank/DDBJ whole genome shotgun (WGS) entry which is preliminary data.</text>
</comment>
<name>A0A0F9BB42_9ZZZZ</name>
<accession>A0A0F9BB42</accession>
<reference evidence="1" key="1">
    <citation type="journal article" date="2015" name="Nature">
        <title>Complex archaea that bridge the gap between prokaryotes and eukaryotes.</title>
        <authorList>
            <person name="Spang A."/>
            <person name="Saw J.H."/>
            <person name="Jorgensen S.L."/>
            <person name="Zaremba-Niedzwiedzka K."/>
            <person name="Martijn J."/>
            <person name="Lind A.E."/>
            <person name="van Eijk R."/>
            <person name="Schleper C."/>
            <person name="Guy L."/>
            <person name="Ettema T.J."/>
        </authorList>
    </citation>
    <scope>NUCLEOTIDE SEQUENCE</scope>
</reference>
<proteinExistence type="predicted"/>
<protein>
    <submittedName>
        <fullName evidence="1">Uncharacterized protein</fullName>
    </submittedName>
</protein>
<dbReference type="AlphaFoldDB" id="A0A0F9BB42"/>
<gene>
    <name evidence="1" type="ORF">LCGC14_2468210</name>
</gene>
<evidence type="ECO:0000313" key="1">
    <source>
        <dbReference type="EMBL" id="KKL19164.1"/>
    </source>
</evidence>
<sequence length="251" mass="27375">MFKTFEDAQSAYNTWQMKADAAGLKTGGVPPYPSSGTIELDPQWVRHFLMGVVVWSRGVTGVEANDMDLAQLESYVEEVGGLDALTPRKPRKPRELRLGRCIAEALNKGGIAASGLAAFLAPQWEEHEVHSVLEEYWPLLAPHRIEDEEVPYSLPSTHDGDTLAVIRVLSVGWTFGTRDKEFGAVRYDVLIGGDPLADGGERLRDVASNLEEAIIVALTYGNDPDHNIERAITLAHHYAVGAGITSNVLTG</sequence>